<reference evidence="1" key="1">
    <citation type="submission" date="2018-05" db="EMBL/GenBank/DDBJ databases">
        <authorList>
            <person name="Lanie J.A."/>
            <person name="Ng W.-L."/>
            <person name="Kazmierczak K.M."/>
            <person name="Andrzejewski T.M."/>
            <person name="Davidsen T.M."/>
            <person name="Wayne K.J."/>
            <person name="Tettelin H."/>
            <person name="Glass J.I."/>
            <person name="Rusch D."/>
            <person name="Podicherti R."/>
            <person name="Tsui H.-C.T."/>
            <person name="Winkler M.E."/>
        </authorList>
    </citation>
    <scope>NUCLEOTIDE SEQUENCE</scope>
</reference>
<dbReference type="AlphaFoldDB" id="A0A383AQP5"/>
<sequence length="44" mass="4625">VGASIAASLLVALLLINIKESIGNVSIEKLVEAILMYITAGLLW</sequence>
<name>A0A383AQP5_9ZZZZ</name>
<protein>
    <submittedName>
        <fullName evidence="1">Uncharacterized protein</fullName>
    </submittedName>
</protein>
<gene>
    <name evidence="1" type="ORF">METZ01_LOCUS463001</name>
</gene>
<evidence type="ECO:0000313" key="1">
    <source>
        <dbReference type="EMBL" id="SVE10147.1"/>
    </source>
</evidence>
<proteinExistence type="predicted"/>
<dbReference type="EMBL" id="UINC01194183">
    <property type="protein sequence ID" value="SVE10147.1"/>
    <property type="molecule type" value="Genomic_DNA"/>
</dbReference>
<feature type="non-terminal residue" evidence="1">
    <location>
        <position position="1"/>
    </location>
</feature>
<organism evidence="1">
    <name type="scientific">marine metagenome</name>
    <dbReference type="NCBI Taxonomy" id="408172"/>
    <lineage>
        <taxon>unclassified sequences</taxon>
        <taxon>metagenomes</taxon>
        <taxon>ecological metagenomes</taxon>
    </lineage>
</organism>
<accession>A0A383AQP5</accession>
<feature type="non-terminal residue" evidence="1">
    <location>
        <position position="44"/>
    </location>
</feature>